<dbReference type="EMBL" id="ATCN01000538">
    <property type="protein sequence ID" value="EPR78832.1"/>
    <property type="molecule type" value="Genomic_DNA"/>
</dbReference>
<evidence type="ECO:0000313" key="3">
    <source>
        <dbReference type="EMBL" id="EPR78832.1"/>
    </source>
</evidence>
<organism evidence="3 4">
    <name type="scientific">Spraguea lophii (strain 42_110)</name>
    <name type="common">Microsporidian parasite</name>
    <dbReference type="NCBI Taxonomy" id="1358809"/>
    <lineage>
        <taxon>Eukaryota</taxon>
        <taxon>Fungi</taxon>
        <taxon>Fungi incertae sedis</taxon>
        <taxon>Microsporidia</taxon>
        <taxon>Spragueidae</taxon>
        <taxon>Spraguea</taxon>
    </lineage>
</organism>
<dbReference type="AlphaFoldDB" id="S7WAP4"/>
<protein>
    <submittedName>
        <fullName evidence="3">Uncharacterized protein</fullName>
    </submittedName>
</protein>
<dbReference type="HOGENOM" id="CLU_853039_0_0_1"/>
<reference evidence="4" key="1">
    <citation type="journal article" date="2013" name="PLoS Genet.">
        <title>The genome of Spraguea lophii and the basis of host-microsporidian interactions.</title>
        <authorList>
            <person name="Campbell S.E."/>
            <person name="Williams T.A."/>
            <person name="Yousuf A."/>
            <person name="Soanes D.M."/>
            <person name="Paszkiewicz K.H."/>
            <person name="Williams B.A.P."/>
        </authorList>
    </citation>
    <scope>NUCLEOTIDE SEQUENCE [LARGE SCALE GENOMIC DNA]</scope>
    <source>
        <strain evidence="4">42_110</strain>
    </source>
</reference>
<proteinExistence type="predicted"/>
<name>S7WAP4_SPRLO</name>
<accession>S7WAP4</accession>
<evidence type="ECO:0000313" key="4">
    <source>
        <dbReference type="Proteomes" id="UP000014978"/>
    </source>
</evidence>
<dbReference type="VEuPathDB" id="MicrosporidiaDB:SLOPH_1008"/>
<dbReference type="InParanoid" id="S7WAP4"/>
<sequence length="326" mass="38453">MQNVDGFIFQYVNKKPENAIKNKKVCNNVQSKDIGFEYWTKDGVKRKINDEKSNKVLKEDISFQFNFGKYNDKTKKGGKKNIKENNKNNDKSKVDKNIKKKIINNKKDNKIKIKKNEEETENIIKDTNDTQLNESMIDIKIETKKDIIDIPIPPKKNNISPLKYYEIVDNSLDLEEKIIGLINYSVDFICEREKDKELVEISKLIKNSIKDINLKREAKVEELDRELEEIKEEIVKWEEVKEEIFEKNIVEIKSFDKVTRKEDAYEFKDFNYKVNKLTDAMVVIRKYVKNAKSKCEDMFKKMFSFIHNGSTDPLLLLSALSKLRIN</sequence>
<gene>
    <name evidence="3" type="ORF">SLOPH_1008</name>
</gene>
<feature type="coiled-coil region" evidence="1">
    <location>
        <begin position="209"/>
        <end position="247"/>
    </location>
</feature>
<comment type="caution">
    <text evidence="3">The sequence shown here is derived from an EMBL/GenBank/DDBJ whole genome shotgun (WGS) entry which is preliminary data.</text>
</comment>
<keyword evidence="4" id="KW-1185">Reference proteome</keyword>
<feature type="region of interest" description="Disordered" evidence="2">
    <location>
        <begin position="72"/>
        <end position="97"/>
    </location>
</feature>
<evidence type="ECO:0000256" key="2">
    <source>
        <dbReference type="SAM" id="MobiDB-lite"/>
    </source>
</evidence>
<evidence type="ECO:0000256" key="1">
    <source>
        <dbReference type="SAM" id="Coils"/>
    </source>
</evidence>
<keyword evidence="1" id="KW-0175">Coiled coil</keyword>
<dbReference type="OMA" id="VDFICER"/>
<dbReference type="Proteomes" id="UP000014978">
    <property type="component" value="Unassembled WGS sequence"/>
</dbReference>